<dbReference type="EMBL" id="LAZR01007957">
    <property type="protein sequence ID" value="KKM81841.1"/>
    <property type="molecule type" value="Genomic_DNA"/>
</dbReference>
<gene>
    <name evidence="1" type="ORF">LCGC14_1325770</name>
</gene>
<reference evidence="1" key="1">
    <citation type="journal article" date="2015" name="Nature">
        <title>Complex archaea that bridge the gap between prokaryotes and eukaryotes.</title>
        <authorList>
            <person name="Spang A."/>
            <person name="Saw J.H."/>
            <person name="Jorgensen S.L."/>
            <person name="Zaremba-Niedzwiedzka K."/>
            <person name="Martijn J."/>
            <person name="Lind A.E."/>
            <person name="van Eijk R."/>
            <person name="Schleper C."/>
            <person name="Guy L."/>
            <person name="Ettema T.J."/>
        </authorList>
    </citation>
    <scope>NUCLEOTIDE SEQUENCE</scope>
</reference>
<proteinExistence type="predicted"/>
<organism evidence="1">
    <name type="scientific">marine sediment metagenome</name>
    <dbReference type="NCBI Taxonomy" id="412755"/>
    <lineage>
        <taxon>unclassified sequences</taxon>
        <taxon>metagenomes</taxon>
        <taxon>ecological metagenomes</taxon>
    </lineage>
</organism>
<comment type="caution">
    <text evidence="1">The sequence shown here is derived from an EMBL/GenBank/DDBJ whole genome shotgun (WGS) entry which is preliminary data.</text>
</comment>
<accession>A0A0F9L411</accession>
<dbReference type="Gene3D" id="3.40.50.620">
    <property type="entry name" value="HUPs"/>
    <property type="match status" value="1"/>
</dbReference>
<evidence type="ECO:0000313" key="1">
    <source>
        <dbReference type="EMBL" id="KKM81841.1"/>
    </source>
</evidence>
<protein>
    <submittedName>
        <fullName evidence="1">Uncharacterized protein</fullName>
    </submittedName>
</protein>
<dbReference type="InterPro" id="IPR014729">
    <property type="entry name" value="Rossmann-like_a/b/a_fold"/>
</dbReference>
<sequence length="148" mass="17982">MFKIEPSRLFFKTFIPSGVINYIGIQKCHSKERSEMNPNLCEDPKSQKRYKIYRKMPLFYHTEEFNLFLMEKAGIEPHYDPTMSSRGYNRYGCFLCPYAGEKYYKHLKKTDSKTYSRCEELMYIASERQIQAGERKERYYYYRKSKIM</sequence>
<name>A0A0F9L411_9ZZZZ</name>
<dbReference type="AlphaFoldDB" id="A0A0F9L411"/>